<reference evidence="9 10" key="1">
    <citation type="submission" date="2015-09" db="EMBL/GenBank/DDBJ databases">
        <title>Draft genome sequence of Kouleothrix aurantiaca JCM 19913.</title>
        <authorList>
            <person name="Hemp J."/>
        </authorList>
    </citation>
    <scope>NUCLEOTIDE SEQUENCE [LARGE SCALE GENOMIC DNA]</scope>
    <source>
        <strain evidence="9 10">COM-B</strain>
    </source>
</reference>
<dbReference type="EC" id="2.1.1.72" evidence="2"/>
<dbReference type="InterPro" id="IPR029063">
    <property type="entry name" value="SAM-dependent_MTases_sf"/>
</dbReference>
<evidence type="ECO:0000256" key="6">
    <source>
        <dbReference type="ARBA" id="ARBA00022747"/>
    </source>
</evidence>
<accession>A0A0P9D089</accession>
<evidence type="ECO:0000256" key="7">
    <source>
        <dbReference type="ARBA" id="ARBA00047942"/>
    </source>
</evidence>
<dbReference type="InterPro" id="IPR051537">
    <property type="entry name" value="DNA_Adenine_Mtase"/>
</dbReference>
<dbReference type="InterPro" id="IPR022749">
    <property type="entry name" value="D12N6_MeTrfase_N"/>
</dbReference>
<keyword evidence="5" id="KW-0949">S-adenosyl-L-methionine</keyword>
<sequence length="163" mass="19347">MTIAQSNFLNEPNPGVIDQDEINAVLWRACDTFRGTIDPSEYKNYILVMLFLKYISDVWREHYALLKQQYGDDDRRIRRQLQYERFVLPDGSDYYTLYNQRNEANVGELINIALEAIEEANKEKLEGVFRNIDFNSEAALGRTRQRNERLKHLLEDFHDPRLD</sequence>
<name>A0A0P9D089_9CHLR</name>
<dbReference type="GO" id="GO:0032259">
    <property type="term" value="P:methylation"/>
    <property type="evidence" value="ECO:0007669"/>
    <property type="project" value="UniProtKB-KW"/>
</dbReference>
<dbReference type="SUPFAM" id="SSF53335">
    <property type="entry name" value="S-adenosyl-L-methionine-dependent methyltransferases"/>
    <property type="match status" value="1"/>
</dbReference>
<dbReference type="PANTHER" id="PTHR42933">
    <property type="entry name" value="SLR6095 PROTEIN"/>
    <property type="match status" value="1"/>
</dbReference>
<dbReference type="Proteomes" id="UP000050509">
    <property type="component" value="Unassembled WGS sequence"/>
</dbReference>
<organism evidence="9 10">
    <name type="scientific">Kouleothrix aurantiaca</name>
    <dbReference type="NCBI Taxonomy" id="186479"/>
    <lineage>
        <taxon>Bacteria</taxon>
        <taxon>Bacillati</taxon>
        <taxon>Chloroflexota</taxon>
        <taxon>Chloroflexia</taxon>
        <taxon>Chloroflexales</taxon>
        <taxon>Roseiflexineae</taxon>
        <taxon>Roseiflexaceae</taxon>
        <taxon>Kouleothrix</taxon>
    </lineage>
</organism>
<keyword evidence="6" id="KW-0680">Restriction system</keyword>
<dbReference type="GO" id="GO:0009307">
    <property type="term" value="P:DNA restriction-modification system"/>
    <property type="evidence" value="ECO:0007669"/>
    <property type="project" value="UniProtKB-KW"/>
</dbReference>
<evidence type="ECO:0000256" key="3">
    <source>
        <dbReference type="ARBA" id="ARBA00022603"/>
    </source>
</evidence>
<dbReference type="PANTHER" id="PTHR42933:SF3">
    <property type="entry name" value="TYPE I RESTRICTION ENZYME MJAVIII METHYLASE SUBUNIT"/>
    <property type="match status" value="1"/>
</dbReference>
<dbReference type="Pfam" id="PF12161">
    <property type="entry name" value="HsdM_N"/>
    <property type="match status" value="1"/>
</dbReference>
<feature type="non-terminal residue" evidence="9">
    <location>
        <position position="163"/>
    </location>
</feature>
<dbReference type="GO" id="GO:0009007">
    <property type="term" value="F:site-specific DNA-methyltransferase (adenine-specific) activity"/>
    <property type="evidence" value="ECO:0007669"/>
    <property type="project" value="UniProtKB-EC"/>
</dbReference>
<dbReference type="EMBL" id="LJCR01000942">
    <property type="protein sequence ID" value="KPV51371.1"/>
    <property type="molecule type" value="Genomic_DNA"/>
</dbReference>
<keyword evidence="9" id="KW-0378">Hydrolase</keyword>
<dbReference type="GO" id="GO:0004519">
    <property type="term" value="F:endonuclease activity"/>
    <property type="evidence" value="ECO:0007669"/>
    <property type="project" value="UniProtKB-KW"/>
</dbReference>
<keyword evidence="9" id="KW-0540">Nuclease</keyword>
<comment type="caution">
    <text evidence="9">The sequence shown here is derived from an EMBL/GenBank/DDBJ whole genome shotgun (WGS) entry which is preliminary data.</text>
</comment>
<evidence type="ECO:0000256" key="4">
    <source>
        <dbReference type="ARBA" id="ARBA00022679"/>
    </source>
</evidence>
<evidence type="ECO:0000259" key="8">
    <source>
        <dbReference type="Pfam" id="PF12161"/>
    </source>
</evidence>
<evidence type="ECO:0000313" key="10">
    <source>
        <dbReference type="Proteomes" id="UP000050509"/>
    </source>
</evidence>
<keyword evidence="3" id="KW-0489">Methyltransferase</keyword>
<evidence type="ECO:0000256" key="2">
    <source>
        <dbReference type="ARBA" id="ARBA00011900"/>
    </source>
</evidence>
<keyword evidence="10" id="KW-1185">Reference proteome</keyword>
<feature type="domain" description="N6 adenine-specific DNA methyltransferase N-terminal" evidence="8">
    <location>
        <begin position="23"/>
        <end position="157"/>
    </location>
</feature>
<keyword evidence="4" id="KW-0808">Transferase</keyword>
<protein>
    <recommendedName>
        <fullName evidence="2">site-specific DNA-methyltransferase (adenine-specific)</fullName>
        <ecNumber evidence="2">2.1.1.72</ecNumber>
    </recommendedName>
</protein>
<keyword evidence="9" id="KW-0255">Endonuclease</keyword>
<evidence type="ECO:0000256" key="1">
    <source>
        <dbReference type="ARBA" id="ARBA00006594"/>
    </source>
</evidence>
<evidence type="ECO:0000313" key="9">
    <source>
        <dbReference type="EMBL" id="KPV51371.1"/>
    </source>
</evidence>
<dbReference type="AlphaFoldDB" id="A0A0P9D089"/>
<proteinExistence type="inferred from homology"/>
<dbReference type="InterPro" id="IPR038333">
    <property type="entry name" value="T1MK-like_N_sf"/>
</dbReference>
<comment type="similarity">
    <text evidence="1">Belongs to the N(4)/N(6)-methyltransferase family.</text>
</comment>
<gene>
    <name evidence="9" type="ORF">SE17_21575</name>
</gene>
<comment type="catalytic activity">
    <reaction evidence="7">
        <text>a 2'-deoxyadenosine in DNA + S-adenosyl-L-methionine = an N(6)-methyl-2'-deoxyadenosine in DNA + S-adenosyl-L-homocysteine + H(+)</text>
        <dbReference type="Rhea" id="RHEA:15197"/>
        <dbReference type="Rhea" id="RHEA-COMP:12418"/>
        <dbReference type="Rhea" id="RHEA-COMP:12419"/>
        <dbReference type="ChEBI" id="CHEBI:15378"/>
        <dbReference type="ChEBI" id="CHEBI:57856"/>
        <dbReference type="ChEBI" id="CHEBI:59789"/>
        <dbReference type="ChEBI" id="CHEBI:90615"/>
        <dbReference type="ChEBI" id="CHEBI:90616"/>
        <dbReference type="EC" id="2.1.1.72"/>
    </reaction>
</comment>
<dbReference type="Gene3D" id="1.20.1260.30">
    <property type="match status" value="1"/>
</dbReference>
<evidence type="ECO:0000256" key="5">
    <source>
        <dbReference type="ARBA" id="ARBA00022691"/>
    </source>
</evidence>
<dbReference type="PATRIC" id="fig|186479.3.peg.10910"/>